<dbReference type="OrthoDB" id="2113965at2759"/>
<dbReference type="InterPro" id="IPR006767">
    <property type="entry name" value="Cwf19-like_C_dom-2"/>
</dbReference>
<evidence type="ECO:0000256" key="4">
    <source>
        <dbReference type="SAM" id="Coils"/>
    </source>
</evidence>
<gene>
    <name evidence="9" type="primary">cwf19l2.L</name>
    <name evidence="9" type="synonym">cwf19l2</name>
</gene>
<feature type="region of interest" description="Disordered" evidence="5">
    <location>
        <begin position="551"/>
        <end position="621"/>
    </location>
</feature>
<sequence>MAAYGDTFESTRSIEEKRESKRKARQELLSKAKDDYDKAERRKEQKHLRGEDTWMLNDVNERLEALNQEHSAKSKKKKEKHRHKLKKEKKKKSKKQTSEKDDSEDSSSGSEEEWVEAPLPQAVSVEKAWKIKAEVPDKSTERDEWMTLDFMSLKATSVAALRAEKQKEKTLEHEKAQAAEKETILSRELNPYWKDGGTGLPPVEGDVASEKKVQHVEDGGLSWLRKSYQRMKEQSERENRSLDDIVAERYGSMEIFQEKLEAAEKAASQNSNDGQRERWRKSHYQDDDLRRFPRSSQHTDDKSRPHHTDHNRYDKYSRKESQEYRHSEEYSRNRKDPEHRRRQLSEDRNPDKSAPFKPKHQFLKPSDDNRSLYIRDYQLQKNKGTGFQGSEKPCFQKPSSNEGEISWKKVPSEDCSEKKQQPQDSEKPSFQKTSKNEGEKSWKKLPSKDCSEKKQQPQDSEQHCFQKPLNNEESQKDDSPPNERKDSREETEPDAYSRESQSLKERPQSPRPDCSSQPIRILSDDEMNKLGAKIVKAELLGNTALASKLRAQLDEARQQKERKPQETPPVTERRSDAERSNLNEDNEALLVRTDQSGRAWPVNATADSMEPKGGRRKRQMVATHVDKERVRYFHDDDNQSLKEMVKREKMGTTEDQNKLFLRMASKFMEKTDRDNYTLDDMFVSKAAKKEHENKEEERERKQAIDEHRRLAARMEKCPFCFDNSELPKHLIIAIGTKVYLRLPNHLSLTEGHCLIVPLQHHTASTLLDEDIYNEIQVFRKALVRMFESKDLDCVFLESNIYARKRFHLVYECIPLPKELGDMAPIYFKKAIMESDEEWSMNKKLIDLSTKDIRRAVPKGLPYFSVDFGMQGGYAHVIEDEHKFPSYFGKEIIGGMLDLEPRIWRKAVRENFEDQRKKVLEFAQWWKPFDVTKE</sequence>
<dbReference type="GO" id="GO:0071014">
    <property type="term" value="C:post-mRNA release spliceosomal complex"/>
    <property type="evidence" value="ECO:0000318"/>
    <property type="project" value="GO_Central"/>
</dbReference>
<name>A0A8J1M5S8_XENLA</name>
<keyword evidence="8" id="KW-1185">Reference proteome</keyword>
<dbReference type="Gene3D" id="3.30.428.10">
    <property type="entry name" value="HIT-like"/>
    <property type="match status" value="1"/>
</dbReference>
<comment type="similarity">
    <text evidence="1">Belongs to the CWF19 family.</text>
</comment>
<feature type="domain" description="Cwf19-like protein C-terminal" evidence="6">
    <location>
        <begin position="837"/>
        <end position="931"/>
    </location>
</feature>
<feature type="domain" description="Cwf19-like C-terminal" evidence="7">
    <location>
        <begin position="705"/>
        <end position="828"/>
    </location>
</feature>
<dbReference type="InterPro" id="IPR040194">
    <property type="entry name" value="Cwf19-like"/>
</dbReference>
<evidence type="ECO:0000256" key="5">
    <source>
        <dbReference type="SAM" id="MobiDB-lite"/>
    </source>
</evidence>
<feature type="compositionally biased region" description="Basic residues" evidence="5">
    <location>
        <begin position="73"/>
        <end position="95"/>
    </location>
</feature>
<dbReference type="Proteomes" id="UP000186698">
    <property type="component" value="Chromosome 2L"/>
</dbReference>
<feature type="region of interest" description="Disordered" evidence="5">
    <location>
        <begin position="261"/>
        <end position="522"/>
    </location>
</feature>
<organism evidence="8 9">
    <name type="scientific">Xenopus laevis</name>
    <name type="common">African clawed frog</name>
    <dbReference type="NCBI Taxonomy" id="8355"/>
    <lineage>
        <taxon>Eukaryota</taxon>
        <taxon>Metazoa</taxon>
        <taxon>Chordata</taxon>
        <taxon>Craniata</taxon>
        <taxon>Vertebrata</taxon>
        <taxon>Euteleostomi</taxon>
        <taxon>Amphibia</taxon>
        <taxon>Batrachia</taxon>
        <taxon>Anura</taxon>
        <taxon>Pipoidea</taxon>
        <taxon>Pipidae</taxon>
        <taxon>Xenopodinae</taxon>
        <taxon>Xenopus</taxon>
        <taxon>Xenopus</taxon>
    </lineage>
</organism>
<dbReference type="GO" id="GO:0000398">
    <property type="term" value="P:mRNA splicing, via spliceosome"/>
    <property type="evidence" value="ECO:0000318"/>
    <property type="project" value="GO_Central"/>
</dbReference>
<dbReference type="RefSeq" id="XP_041437047.1">
    <property type="nucleotide sequence ID" value="XM_041581113.1"/>
</dbReference>
<dbReference type="AlphaFoldDB" id="A0A8J1M5S8"/>
<evidence type="ECO:0000259" key="7">
    <source>
        <dbReference type="Pfam" id="PF04677"/>
    </source>
</evidence>
<feature type="compositionally biased region" description="Basic and acidic residues" evidence="5">
    <location>
        <begin position="405"/>
        <end position="464"/>
    </location>
</feature>
<proteinExistence type="inferred from homology"/>
<feature type="compositionally biased region" description="Basic and acidic residues" evidence="5">
    <location>
        <begin position="473"/>
        <end position="508"/>
    </location>
</feature>
<evidence type="ECO:0000313" key="8">
    <source>
        <dbReference type="Proteomes" id="UP000186698"/>
    </source>
</evidence>
<dbReference type="CTD" id="734722"/>
<evidence type="ECO:0000259" key="6">
    <source>
        <dbReference type="Pfam" id="PF04676"/>
    </source>
</evidence>
<evidence type="ECO:0000256" key="2">
    <source>
        <dbReference type="ARBA" id="ARBA00023054"/>
    </source>
</evidence>
<dbReference type="FunFam" id="3.30.428.10:FF:000021">
    <property type="entry name" value="CWF19-like protein 2 homolog"/>
    <property type="match status" value="1"/>
</dbReference>
<feature type="region of interest" description="Disordered" evidence="5">
    <location>
        <begin position="190"/>
        <end position="216"/>
    </location>
</feature>
<evidence type="ECO:0000256" key="1">
    <source>
        <dbReference type="ARBA" id="ARBA00006795"/>
    </source>
</evidence>
<feature type="coiled-coil region" evidence="4">
    <location>
        <begin position="684"/>
        <end position="713"/>
    </location>
</feature>
<dbReference type="Pfam" id="PF04676">
    <property type="entry name" value="CwfJ_C_2"/>
    <property type="match status" value="1"/>
</dbReference>
<feature type="compositionally biased region" description="Basic and acidic residues" evidence="5">
    <location>
        <begin position="551"/>
        <end position="582"/>
    </location>
</feature>
<evidence type="ECO:0000313" key="9">
    <source>
        <dbReference type="RefSeq" id="XP_041437047.1"/>
    </source>
</evidence>
<dbReference type="InterPro" id="IPR006768">
    <property type="entry name" value="Cwf19-like_C_dom-1"/>
</dbReference>
<dbReference type="GeneID" id="734722"/>
<feature type="compositionally biased region" description="Acidic residues" evidence="5">
    <location>
        <begin position="101"/>
        <end position="115"/>
    </location>
</feature>
<dbReference type="PANTHER" id="PTHR12072">
    <property type="entry name" value="CWF19, CELL CYCLE CONTROL PROTEIN"/>
    <property type="match status" value="1"/>
</dbReference>
<feature type="region of interest" description="Disordered" evidence="5">
    <location>
        <begin position="1"/>
        <end position="119"/>
    </location>
</feature>
<feature type="compositionally biased region" description="Basic and acidic residues" evidence="5">
    <location>
        <begin position="12"/>
        <end position="52"/>
    </location>
</feature>
<keyword evidence="2 4" id="KW-0175">Coiled coil</keyword>
<dbReference type="SUPFAM" id="SSF54197">
    <property type="entry name" value="HIT-like"/>
    <property type="match status" value="1"/>
</dbReference>
<feature type="compositionally biased region" description="Basic and acidic residues" evidence="5">
    <location>
        <begin position="283"/>
        <end position="351"/>
    </location>
</feature>
<protein>
    <recommendedName>
        <fullName evidence="3">CWF19-like protein 2</fullName>
    </recommendedName>
</protein>
<dbReference type="PANTHER" id="PTHR12072:SF5">
    <property type="entry name" value="CWF19-LIKE PROTEIN 2"/>
    <property type="match status" value="1"/>
</dbReference>
<dbReference type="InterPro" id="IPR036265">
    <property type="entry name" value="HIT-like_sf"/>
</dbReference>
<reference evidence="9" key="1">
    <citation type="submission" date="2025-08" db="UniProtKB">
        <authorList>
            <consortium name="RefSeq"/>
        </authorList>
    </citation>
    <scope>IDENTIFICATION</scope>
    <source>
        <strain evidence="9">J_2021</strain>
        <tissue evidence="9">Erythrocytes</tissue>
    </source>
</reference>
<accession>A0A8J1M5S8</accession>
<evidence type="ECO:0000256" key="3">
    <source>
        <dbReference type="ARBA" id="ARBA00070709"/>
    </source>
</evidence>
<dbReference type="Pfam" id="PF04677">
    <property type="entry name" value="CwfJ_C_1"/>
    <property type="match status" value="1"/>
</dbReference>